<dbReference type="Pfam" id="PF17035">
    <property type="entry name" value="BET"/>
    <property type="match status" value="1"/>
</dbReference>
<evidence type="ECO:0000313" key="5">
    <source>
        <dbReference type="EMBL" id="KAF5739584.1"/>
    </source>
</evidence>
<evidence type="ECO:0000313" key="6">
    <source>
        <dbReference type="Proteomes" id="UP000593562"/>
    </source>
</evidence>
<feature type="region of interest" description="Disordered" evidence="3">
    <location>
        <begin position="123"/>
        <end position="161"/>
    </location>
</feature>
<dbReference type="Gene3D" id="1.20.1270.220">
    <property type="match status" value="1"/>
</dbReference>
<dbReference type="PANTHER" id="PTHR45926">
    <property type="entry name" value="OSJNBA0053K19.4 PROTEIN"/>
    <property type="match status" value="1"/>
</dbReference>
<dbReference type="Proteomes" id="UP000593562">
    <property type="component" value="Unassembled WGS sequence"/>
</dbReference>
<dbReference type="InParanoid" id="A0A7J7CZS3"/>
<evidence type="ECO:0000259" key="4">
    <source>
        <dbReference type="PROSITE" id="PS51525"/>
    </source>
</evidence>
<proteinExistence type="predicted"/>
<evidence type="ECO:0000256" key="1">
    <source>
        <dbReference type="ARBA" id="ARBA00023015"/>
    </source>
</evidence>
<accession>A0A7J7CZS3</accession>
<name>A0A7J7CZS3_TRIWF</name>
<evidence type="ECO:0000256" key="2">
    <source>
        <dbReference type="ARBA" id="ARBA00023163"/>
    </source>
</evidence>
<dbReference type="InterPro" id="IPR027353">
    <property type="entry name" value="NET_dom"/>
</dbReference>
<dbReference type="FunCoup" id="A0A7J7CZS3">
    <property type="interactions" value="1698"/>
</dbReference>
<keyword evidence="1" id="KW-0805">Transcription regulation</keyword>
<feature type="domain" description="NET" evidence="4">
    <location>
        <begin position="210"/>
        <end position="291"/>
    </location>
</feature>
<keyword evidence="2" id="KW-0804">Transcription</keyword>
<gene>
    <name evidence="5" type="ORF">HS088_TW12G00793</name>
</gene>
<sequence length="301" mass="33708">MSDALRGLAASEERNKVGPDYFGYFLHEVEQLISQDEDTLLSSSPSSCLSEKKCAGIRDKNTVNVSGSSFSHCILPRLSDSKNERLKLLLNEALKLLTSEVDQVLEPVISMCQLQSQIRTKKCMSSNAGPVSDGGEDRVPRKRPKLSSSSETAIFTHDSPNNCESFGEGDDDLQFLLKNDSLLVEETIKKHSDELSATLGHMEQQLEKLLQTVVSKCRPMSLNEKQQLCKLIQKLPPQNLNRVAEIIQQSRPSEKQYCDEISVNLENEDIITLWRLYYYVEAVEKAKRLSASSISTLQGHS</sequence>
<protein>
    <recommendedName>
        <fullName evidence="4">NET domain-containing protein</fullName>
    </recommendedName>
</protein>
<organism evidence="5 6">
    <name type="scientific">Tripterygium wilfordii</name>
    <name type="common">Thunder God vine</name>
    <dbReference type="NCBI Taxonomy" id="458696"/>
    <lineage>
        <taxon>Eukaryota</taxon>
        <taxon>Viridiplantae</taxon>
        <taxon>Streptophyta</taxon>
        <taxon>Embryophyta</taxon>
        <taxon>Tracheophyta</taxon>
        <taxon>Spermatophyta</taxon>
        <taxon>Magnoliopsida</taxon>
        <taxon>eudicotyledons</taxon>
        <taxon>Gunneridae</taxon>
        <taxon>Pentapetalae</taxon>
        <taxon>rosids</taxon>
        <taxon>fabids</taxon>
        <taxon>Celastrales</taxon>
        <taxon>Celastraceae</taxon>
        <taxon>Tripterygium</taxon>
    </lineage>
</organism>
<dbReference type="InterPro" id="IPR038336">
    <property type="entry name" value="NET_sf"/>
</dbReference>
<dbReference type="EMBL" id="JAAARO010000012">
    <property type="protein sequence ID" value="KAF5739584.1"/>
    <property type="molecule type" value="Genomic_DNA"/>
</dbReference>
<reference evidence="5 6" key="1">
    <citation type="journal article" date="2020" name="Nat. Commun.">
        <title>Genome of Tripterygium wilfordii and identification of cytochrome P450 involved in triptolide biosynthesis.</title>
        <authorList>
            <person name="Tu L."/>
            <person name="Su P."/>
            <person name="Zhang Z."/>
            <person name="Gao L."/>
            <person name="Wang J."/>
            <person name="Hu T."/>
            <person name="Zhou J."/>
            <person name="Zhang Y."/>
            <person name="Zhao Y."/>
            <person name="Liu Y."/>
            <person name="Song Y."/>
            <person name="Tong Y."/>
            <person name="Lu Y."/>
            <person name="Yang J."/>
            <person name="Xu C."/>
            <person name="Jia M."/>
            <person name="Peters R.J."/>
            <person name="Huang L."/>
            <person name="Gao W."/>
        </authorList>
    </citation>
    <scope>NUCLEOTIDE SEQUENCE [LARGE SCALE GENOMIC DNA]</scope>
    <source>
        <strain evidence="6">cv. XIE 37</strain>
        <tissue evidence="5">Leaf</tissue>
    </source>
</reference>
<dbReference type="AlphaFoldDB" id="A0A7J7CZS3"/>
<feature type="compositionally biased region" description="Polar residues" evidence="3">
    <location>
        <begin position="146"/>
        <end position="161"/>
    </location>
</feature>
<evidence type="ECO:0000256" key="3">
    <source>
        <dbReference type="SAM" id="MobiDB-lite"/>
    </source>
</evidence>
<dbReference type="OrthoDB" id="21449at2759"/>
<keyword evidence="6" id="KW-1185">Reference proteome</keyword>
<comment type="caution">
    <text evidence="5">The sequence shown here is derived from an EMBL/GenBank/DDBJ whole genome shotgun (WGS) entry which is preliminary data.</text>
</comment>
<dbReference type="PROSITE" id="PS51525">
    <property type="entry name" value="NET"/>
    <property type="match status" value="1"/>
</dbReference>